<name>A0A4R4NQ93_9ACTN</name>
<proteinExistence type="predicted"/>
<evidence type="ECO:0000313" key="1">
    <source>
        <dbReference type="EMBL" id="TDC11738.1"/>
    </source>
</evidence>
<dbReference type="NCBIfam" id="NF040893">
    <property type="entry name" value="SAVMC3_10250"/>
    <property type="match status" value="1"/>
</dbReference>
<gene>
    <name evidence="1" type="ORF">E1284_27000</name>
</gene>
<sequence length="224" mass="23947">MFGTTGWPKHFLYFSPEKVEALYAQITMRERRKLAGQLEVDLKLVKGSISFEAAPETFYSKLRLVLGHLDRENAVGSIQEPAQYVAGRLPMRWGTLGAVDGAVVFFAGESGDRVLGLGGSSGNVVGEPSGMESRRSGSNAPAMLDALRSADPASPSDALAIRLLRGSESAGSAWELDALETAVDVLPGVVQEVEFVARRLLEGVSRDGNRKVLLGTPLYVALAD</sequence>
<organism evidence="1 2">
    <name type="scientific">Actinomadura bangladeshensis</name>
    <dbReference type="NCBI Taxonomy" id="453573"/>
    <lineage>
        <taxon>Bacteria</taxon>
        <taxon>Bacillati</taxon>
        <taxon>Actinomycetota</taxon>
        <taxon>Actinomycetes</taxon>
        <taxon>Streptosporangiales</taxon>
        <taxon>Thermomonosporaceae</taxon>
        <taxon>Actinomadura</taxon>
    </lineage>
</organism>
<dbReference type="RefSeq" id="WP_131942954.1">
    <property type="nucleotide sequence ID" value="NZ_BAAAMX010000046.1"/>
</dbReference>
<dbReference type="EMBL" id="SMJW01000164">
    <property type="protein sequence ID" value="TDC11738.1"/>
    <property type="molecule type" value="Genomic_DNA"/>
</dbReference>
<protein>
    <submittedName>
        <fullName evidence="1">Uncharacterized protein</fullName>
    </submittedName>
</protein>
<dbReference type="OrthoDB" id="3397153at2"/>
<accession>A0A4R4NQ93</accession>
<dbReference type="Proteomes" id="UP000295431">
    <property type="component" value="Unassembled WGS sequence"/>
</dbReference>
<comment type="caution">
    <text evidence="1">The sequence shown here is derived from an EMBL/GenBank/DDBJ whole genome shotgun (WGS) entry which is preliminary data.</text>
</comment>
<keyword evidence="2" id="KW-1185">Reference proteome</keyword>
<dbReference type="InterPro" id="IPR054284">
    <property type="entry name" value="DUF7019"/>
</dbReference>
<reference evidence="1 2" key="1">
    <citation type="submission" date="2019-03" db="EMBL/GenBank/DDBJ databases">
        <title>Draft genome sequences of novel Actinobacteria.</title>
        <authorList>
            <person name="Sahin N."/>
            <person name="Ay H."/>
            <person name="Saygin H."/>
        </authorList>
    </citation>
    <scope>NUCLEOTIDE SEQUENCE [LARGE SCALE GENOMIC DNA]</scope>
    <source>
        <strain evidence="1 2">DSM 45347</strain>
    </source>
</reference>
<dbReference type="Pfam" id="PF22880">
    <property type="entry name" value="DUF7019"/>
    <property type="match status" value="1"/>
</dbReference>
<evidence type="ECO:0000313" key="2">
    <source>
        <dbReference type="Proteomes" id="UP000295431"/>
    </source>
</evidence>
<dbReference type="AlphaFoldDB" id="A0A4R4NQ93"/>